<evidence type="ECO:0000256" key="2">
    <source>
        <dbReference type="ARBA" id="ARBA00022723"/>
    </source>
</evidence>
<organism evidence="10 11">
    <name type="scientific">Magnaporthiopsis poae (strain ATCC 64411 / 73-15)</name>
    <name type="common">Kentucky bluegrass fungus</name>
    <name type="synonym">Magnaporthe poae</name>
    <dbReference type="NCBI Taxonomy" id="644358"/>
    <lineage>
        <taxon>Eukaryota</taxon>
        <taxon>Fungi</taxon>
        <taxon>Dikarya</taxon>
        <taxon>Ascomycota</taxon>
        <taxon>Pezizomycotina</taxon>
        <taxon>Sordariomycetes</taxon>
        <taxon>Sordariomycetidae</taxon>
        <taxon>Magnaporthales</taxon>
        <taxon>Magnaporthaceae</taxon>
        <taxon>Magnaporthiopsis</taxon>
    </lineage>
</organism>
<proteinExistence type="predicted"/>
<keyword evidence="5" id="KW-0804">Transcription</keyword>
<evidence type="ECO:0000259" key="8">
    <source>
        <dbReference type="PROSITE" id="PS50048"/>
    </source>
</evidence>
<reference evidence="9" key="3">
    <citation type="submission" date="2011-03" db="EMBL/GenBank/DDBJ databases">
        <title>Annotation of Magnaporthe poae ATCC 64411.</title>
        <authorList>
            <person name="Ma L.-J."/>
            <person name="Dead R."/>
            <person name="Young S.K."/>
            <person name="Zeng Q."/>
            <person name="Gargeya S."/>
            <person name="Fitzgerald M."/>
            <person name="Haas B."/>
            <person name="Abouelleil A."/>
            <person name="Alvarado L."/>
            <person name="Arachchi H.M."/>
            <person name="Berlin A."/>
            <person name="Brown A."/>
            <person name="Chapman S.B."/>
            <person name="Chen Z."/>
            <person name="Dunbar C."/>
            <person name="Freedman E."/>
            <person name="Gearin G."/>
            <person name="Gellesch M."/>
            <person name="Goldberg J."/>
            <person name="Griggs A."/>
            <person name="Gujja S."/>
            <person name="Heiman D."/>
            <person name="Howarth C."/>
            <person name="Larson L."/>
            <person name="Lui A."/>
            <person name="MacDonald P.J.P."/>
            <person name="Mehta T."/>
            <person name="Montmayeur A."/>
            <person name="Murphy C."/>
            <person name="Neiman D."/>
            <person name="Pearson M."/>
            <person name="Priest M."/>
            <person name="Roberts A."/>
            <person name="Saif S."/>
            <person name="Shea T."/>
            <person name="Shenoy N."/>
            <person name="Sisk P."/>
            <person name="Stolte C."/>
            <person name="Sykes S."/>
            <person name="Yandava C."/>
            <person name="Wortman J."/>
            <person name="Nusbaum C."/>
            <person name="Birren B."/>
        </authorList>
    </citation>
    <scope>NUCLEOTIDE SEQUENCE</scope>
    <source>
        <strain evidence="9">ATCC 64411</strain>
    </source>
</reference>
<dbReference type="GO" id="GO:0006351">
    <property type="term" value="P:DNA-templated transcription"/>
    <property type="evidence" value="ECO:0007669"/>
    <property type="project" value="InterPro"/>
</dbReference>
<dbReference type="InterPro" id="IPR001138">
    <property type="entry name" value="Zn2Cys6_DnaBD"/>
</dbReference>
<dbReference type="STRING" id="644358.A0A0C4EGB1"/>
<reference evidence="11" key="1">
    <citation type="submission" date="2010-05" db="EMBL/GenBank/DDBJ databases">
        <title>The genome sequence of Magnaporthe poae strain ATCC 64411.</title>
        <authorList>
            <person name="Ma L.-J."/>
            <person name="Dead R."/>
            <person name="Young S."/>
            <person name="Zeng Q."/>
            <person name="Koehrsen M."/>
            <person name="Alvarado L."/>
            <person name="Berlin A."/>
            <person name="Chapman S.B."/>
            <person name="Chen Z."/>
            <person name="Freedman E."/>
            <person name="Gellesch M."/>
            <person name="Goldberg J."/>
            <person name="Griggs A."/>
            <person name="Gujja S."/>
            <person name="Heilman E.R."/>
            <person name="Heiman D."/>
            <person name="Hepburn T."/>
            <person name="Howarth C."/>
            <person name="Jen D."/>
            <person name="Larson L."/>
            <person name="Mehta T."/>
            <person name="Neiman D."/>
            <person name="Pearson M."/>
            <person name="Roberts A."/>
            <person name="Saif S."/>
            <person name="Shea T."/>
            <person name="Shenoy N."/>
            <person name="Sisk P."/>
            <person name="Stolte C."/>
            <person name="Sykes S."/>
            <person name="Walk T."/>
            <person name="White J."/>
            <person name="Yandava C."/>
            <person name="Haas B."/>
            <person name="Nusbaum C."/>
            <person name="Birren B."/>
        </authorList>
    </citation>
    <scope>NUCLEOTIDE SEQUENCE [LARGE SCALE GENOMIC DNA]</scope>
    <source>
        <strain evidence="11">ATCC 64411 / 73-15</strain>
    </source>
</reference>
<keyword evidence="6" id="KW-0539">Nucleus</keyword>
<keyword evidence="3" id="KW-0805">Transcription regulation</keyword>
<gene>
    <name evidence="9" type="ORF">MAPG_11842</name>
</gene>
<dbReference type="InterPro" id="IPR007219">
    <property type="entry name" value="XnlR_reg_dom"/>
</dbReference>
<dbReference type="Pfam" id="PF00172">
    <property type="entry name" value="Zn_clus"/>
    <property type="match status" value="1"/>
</dbReference>
<dbReference type="Pfam" id="PF04082">
    <property type="entry name" value="Fungal_trans"/>
    <property type="match status" value="1"/>
</dbReference>
<dbReference type="AlphaFoldDB" id="A0A0C4EGB1"/>
<dbReference type="GO" id="GO:0000981">
    <property type="term" value="F:DNA-binding transcription factor activity, RNA polymerase II-specific"/>
    <property type="evidence" value="ECO:0007669"/>
    <property type="project" value="InterPro"/>
</dbReference>
<dbReference type="OrthoDB" id="3037908at2759"/>
<keyword evidence="11" id="KW-1185">Reference proteome</keyword>
<dbReference type="GO" id="GO:0008270">
    <property type="term" value="F:zinc ion binding"/>
    <property type="evidence" value="ECO:0007669"/>
    <property type="project" value="InterPro"/>
</dbReference>
<dbReference type="OMA" id="ECEKRAM"/>
<dbReference type="InterPro" id="IPR036864">
    <property type="entry name" value="Zn2-C6_fun-type_DNA-bd_sf"/>
</dbReference>
<feature type="domain" description="Zn(2)-C6 fungal-type" evidence="8">
    <location>
        <begin position="43"/>
        <end position="72"/>
    </location>
</feature>
<comment type="subcellular location">
    <subcellularLocation>
        <location evidence="1">Nucleus</location>
    </subcellularLocation>
</comment>
<evidence type="ECO:0000256" key="7">
    <source>
        <dbReference type="SAM" id="MobiDB-lite"/>
    </source>
</evidence>
<dbReference type="EnsemblFungi" id="MAPG_11842T0">
    <property type="protein sequence ID" value="MAPG_11842T0"/>
    <property type="gene ID" value="MAPG_11842"/>
</dbReference>
<evidence type="ECO:0000256" key="6">
    <source>
        <dbReference type="ARBA" id="ARBA00023242"/>
    </source>
</evidence>
<dbReference type="CDD" id="cd12148">
    <property type="entry name" value="fungal_TF_MHR"/>
    <property type="match status" value="1"/>
</dbReference>
<dbReference type="VEuPathDB" id="FungiDB:MAPG_11842"/>
<protein>
    <recommendedName>
        <fullName evidence="8">Zn(2)-C6 fungal-type domain-containing protein</fullName>
    </recommendedName>
</protein>
<accession>A0A0C4EGB1</accession>
<dbReference type="InterPro" id="IPR050815">
    <property type="entry name" value="TF_fung"/>
</dbReference>
<dbReference type="PROSITE" id="PS00463">
    <property type="entry name" value="ZN2_CY6_FUNGAL_1"/>
    <property type="match status" value="1"/>
</dbReference>
<evidence type="ECO:0000313" key="9">
    <source>
        <dbReference type="EMBL" id="KLU92890.1"/>
    </source>
</evidence>
<name>A0A0C4EGB1_MAGP6</name>
<evidence type="ECO:0000256" key="3">
    <source>
        <dbReference type="ARBA" id="ARBA00023015"/>
    </source>
</evidence>
<evidence type="ECO:0000313" key="11">
    <source>
        <dbReference type="Proteomes" id="UP000011715"/>
    </source>
</evidence>
<evidence type="ECO:0000256" key="4">
    <source>
        <dbReference type="ARBA" id="ARBA00023125"/>
    </source>
</evidence>
<dbReference type="GO" id="GO:0003677">
    <property type="term" value="F:DNA binding"/>
    <property type="evidence" value="ECO:0007669"/>
    <property type="project" value="UniProtKB-KW"/>
</dbReference>
<dbReference type="EMBL" id="ADBL01002942">
    <property type="status" value="NOT_ANNOTATED_CDS"/>
    <property type="molecule type" value="Genomic_DNA"/>
</dbReference>
<feature type="region of interest" description="Disordered" evidence="7">
    <location>
        <begin position="1"/>
        <end position="42"/>
    </location>
</feature>
<dbReference type="CDD" id="cd00067">
    <property type="entry name" value="GAL4"/>
    <property type="match status" value="1"/>
</dbReference>
<dbReference type="SMART" id="SM00066">
    <property type="entry name" value="GAL4"/>
    <property type="match status" value="1"/>
</dbReference>
<evidence type="ECO:0000256" key="1">
    <source>
        <dbReference type="ARBA" id="ARBA00004123"/>
    </source>
</evidence>
<evidence type="ECO:0000256" key="5">
    <source>
        <dbReference type="ARBA" id="ARBA00023163"/>
    </source>
</evidence>
<reference evidence="10" key="4">
    <citation type="journal article" date="2015" name="G3 (Bethesda)">
        <title>Genome sequences of three phytopathogenic species of the Magnaporthaceae family of fungi.</title>
        <authorList>
            <person name="Okagaki L.H."/>
            <person name="Nunes C.C."/>
            <person name="Sailsbery J."/>
            <person name="Clay B."/>
            <person name="Brown D."/>
            <person name="John T."/>
            <person name="Oh Y."/>
            <person name="Young N."/>
            <person name="Fitzgerald M."/>
            <person name="Haas B.J."/>
            <person name="Zeng Q."/>
            <person name="Young S."/>
            <person name="Adiconis X."/>
            <person name="Fan L."/>
            <person name="Levin J.Z."/>
            <person name="Mitchell T.K."/>
            <person name="Okubara P.A."/>
            <person name="Farman M.L."/>
            <person name="Kohn L.M."/>
            <person name="Birren B."/>
            <person name="Ma L.-J."/>
            <person name="Dean R.A."/>
        </authorList>
    </citation>
    <scope>NUCLEOTIDE SEQUENCE</scope>
    <source>
        <strain evidence="10">ATCC 64411 / 73-15</strain>
    </source>
</reference>
<dbReference type="eggNOG" id="ENOG502QVC1">
    <property type="taxonomic scope" value="Eukaryota"/>
</dbReference>
<dbReference type="Proteomes" id="UP000011715">
    <property type="component" value="Unassembled WGS sequence"/>
</dbReference>
<dbReference type="PANTHER" id="PTHR47338:SF3">
    <property type="entry name" value="C6 FINGER DOMAIN TRANSCRIPTION FACTOR DBAA-RELATED"/>
    <property type="match status" value="1"/>
</dbReference>
<dbReference type="PANTHER" id="PTHR47338">
    <property type="entry name" value="ZN(II)2CYS6 TRANSCRIPTION FACTOR (EUROFUNG)-RELATED"/>
    <property type="match status" value="1"/>
</dbReference>
<evidence type="ECO:0000313" key="10">
    <source>
        <dbReference type="EnsemblFungi" id="MAPG_11842T0"/>
    </source>
</evidence>
<dbReference type="SMART" id="SM00906">
    <property type="entry name" value="Fungal_trans"/>
    <property type="match status" value="1"/>
</dbReference>
<reference evidence="10" key="5">
    <citation type="submission" date="2015-06" db="UniProtKB">
        <authorList>
            <consortium name="EnsemblFungi"/>
        </authorList>
    </citation>
    <scope>IDENTIFICATION</scope>
    <source>
        <strain evidence="10">ATCC 64411</strain>
    </source>
</reference>
<reference evidence="9" key="2">
    <citation type="submission" date="2010-05" db="EMBL/GenBank/DDBJ databases">
        <title>The Genome Sequence of Magnaporthe poae strain ATCC 64411.</title>
        <authorList>
            <consortium name="The Broad Institute Genome Sequencing Platform"/>
            <consortium name="Broad Institute Genome Sequencing Center for Infectious Disease"/>
            <person name="Ma L.-J."/>
            <person name="Dead R."/>
            <person name="Young S."/>
            <person name="Zeng Q."/>
            <person name="Koehrsen M."/>
            <person name="Alvarado L."/>
            <person name="Berlin A."/>
            <person name="Chapman S.B."/>
            <person name="Chen Z."/>
            <person name="Freedman E."/>
            <person name="Gellesch M."/>
            <person name="Goldberg J."/>
            <person name="Griggs A."/>
            <person name="Gujja S."/>
            <person name="Heilman E.R."/>
            <person name="Heiman D."/>
            <person name="Hepburn T."/>
            <person name="Howarth C."/>
            <person name="Jen D."/>
            <person name="Larson L."/>
            <person name="Mehta T."/>
            <person name="Neiman D."/>
            <person name="Pearson M."/>
            <person name="Roberts A."/>
            <person name="Saif S."/>
            <person name="Shea T."/>
            <person name="Shenoy N."/>
            <person name="Sisk P."/>
            <person name="Stolte C."/>
            <person name="Sykes S."/>
            <person name="Walk T."/>
            <person name="White J."/>
            <person name="Yandava C."/>
            <person name="Haas B."/>
            <person name="Nusbaum C."/>
            <person name="Birren B."/>
        </authorList>
    </citation>
    <scope>NUCLEOTIDE SEQUENCE</scope>
    <source>
        <strain evidence="9">ATCC 64411</strain>
    </source>
</reference>
<dbReference type="Gene3D" id="4.10.240.10">
    <property type="entry name" value="Zn(2)-C6 fungal-type DNA-binding domain"/>
    <property type="match status" value="1"/>
</dbReference>
<dbReference type="SUPFAM" id="SSF57701">
    <property type="entry name" value="Zn2/Cys6 DNA-binding domain"/>
    <property type="match status" value="1"/>
</dbReference>
<keyword evidence="2" id="KW-0479">Metal-binding</keyword>
<sequence length="700" mass="76462">MSLSGTKGAAFKNGGVAAGSDPIPAPASTKLPAKRSRQNPGPACQQCRIKKLRCDRRTPCGCCAGAGVRCHVDTTPPQRGPKKGYLKALRSRIAALESRVGTTGDMGEHCLDLDLDLDDNDLDGDSAGHSPTSDHQRAVSPTADALLTEVFHQPMLADIPPMIPPWTHPADPAGLNDNSPLMGLRPVPGPVPPPVDVSQATITPLMQADLDQLYFDRVHMFVPMLHRARYVRRSRDQQHCRPPASESHACLQQAMWTLAATLSSQFQQLRGRLYLETLQRLRALELVDSFHHRGGGAEAEAHQLEQVQAWILVAIYEFMQVGFHRAWASAGRAIRLVQLMRLHDLDPPFDASSSGGEHLEQQHWPPPPPYDADDAADAHACLEEKRRTFWMAFCLDRYSCVIDGLPLTLGEHIISTRLPCREDAFQSGVRTQMPTLAEVMDMSGGDDGGGWGQGLIHHLVQCIIFTTLWGRVVAHLGQSTRCKGVSPTHTSQAPTEAGGIGAVIVVSTASPAPSSVSASSVASSSADFCTRQLQLDQTLGLCMLRLRRSWPPESIRMDPVLHFTSMIAHVSVLSLCKAADRIPATLGPPEYQEMVASYQSRGPAAAREMARLSRDLDHFGLFKIHPFTPIPLSVCRQSLIDLRGRDFSVEDDIRAIEEALHELNGINSMGQGIPASDLTQWPEPLTADDFAFDHSLMLHV</sequence>
<dbReference type="PROSITE" id="PS50048">
    <property type="entry name" value="ZN2_CY6_FUNGAL_2"/>
    <property type="match status" value="1"/>
</dbReference>
<keyword evidence="4" id="KW-0238">DNA-binding</keyword>
<dbReference type="GO" id="GO:0005634">
    <property type="term" value="C:nucleus"/>
    <property type="evidence" value="ECO:0007669"/>
    <property type="project" value="UniProtKB-SubCell"/>
</dbReference>
<dbReference type="EMBL" id="GL877013">
    <property type="protein sequence ID" value="KLU92890.1"/>
    <property type="molecule type" value="Genomic_DNA"/>
</dbReference>